<organism evidence="2">
    <name type="scientific">marine sediment metagenome</name>
    <dbReference type="NCBI Taxonomy" id="412755"/>
    <lineage>
        <taxon>unclassified sequences</taxon>
        <taxon>metagenomes</taxon>
        <taxon>ecological metagenomes</taxon>
    </lineage>
</organism>
<gene>
    <name evidence="2" type="ORF">LCGC14_1208130</name>
</gene>
<feature type="coiled-coil region" evidence="1">
    <location>
        <begin position="25"/>
        <end position="73"/>
    </location>
</feature>
<proteinExistence type="predicted"/>
<comment type="caution">
    <text evidence="2">The sequence shown here is derived from an EMBL/GenBank/DDBJ whole genome shotgun (WGS) entry which is preliminary data.</text>
</comment>
<dbReference type="AlphaFoldDB" id="A0A0F9PJJ7"/>
<protein>
    <submittedName>
        <fullName evidence="2">Uncharacterized protein</fullName>
    </submittedName>
</protein>
<keyword evidence="1" id="KW-0175">Coiled coil</keyword>
<dbReference type="EMBL" id="LAZR01006262">
    <property type="protein sequence ID" value="KKM93462.1"/>
    <property type="molecule type" value="Genomic_DNA"/>
</dbReference>
<evidence type="ECO:0000313" key="2">
    <source>
        <dbReference type="EMBL" id="KKM93462.1"/>
    </source>
</evidence>
<evidence type="ECO:0000256" key="1">
    <source>
        <dbReference type="SAM" id="Coils"/>
    </source>
</evidence>
<sequence length="150" mass="16848">MNELEDEGVQAVTLEEQIKEVATLRSIAKSNKDILQMEREDWEKENREQIELVANTKADVEEAEDELRNLTLQAYAETGNKHPAVGVNINITTTYKYNPADALKWAKEHNLALSLDKPAFEKIAKADPPDFVTVDPNVPKATISTDLEVD</sequence>
<name>A0A0F9PJJ7_9ZZZZ</name>
<accession>A0A0F9PJJ7</accession>
<reference evidence="2" key="1">
    <citation type="journal article" date="2015" name="Nature">
        <title>Complex archaea that bridge the gap between prokaryotes and eukaryotes.</title>
        <authorList>
            <person name="Spang A."/>
            <person name="Saw J.H."/>
            <person name="Jorgensen S.L."/>
            <person name="Zaremba-Niedzwiedzka K."/>
            <person name="Martijn J."/>
            <person name="Lind A.E."/>
            <person name="van Eijk R."/>
            <person name="Schleper C."/>
            <person name="Guy L."/>
            <person name="Ettema T.J."/>
        </authorList>
    </citation>
    <scope>NUCLEOTIDE SEQUENCE</scope>
</reference>